<accession>A0ABV8VWL1</accession>
<evidence type="ECO:0000313" key="3">
    <source>
        <dbReference type="Proteomes" id="UP001595880"/>
    </source>
</evidence>
<keyword evidence="3" id="KW-1185">Reference proteome</keyword>
<protein>
    <submittedName>
        <fullName evidence="2">Uncharacterized protein</fullName>
    </submittedName>
</protein>
<feature type="coiled-coil region" evidence="1">
    <location>
        <begin position="48"/>
        <end position="75"/>
    </location>
</feature>
<dbReference type="RefSeq" id="WP_390197409.1">
    <property type="nucleotide sequence ID" value="NZ_JBHSDV010000001.1"/>
</dbReference>
<gene>
    <name evidence="2" type="ORF">ACFOZ1_06650</name>
</gene>
<keyword evidence="1" id="KW-0175">Coiled coil</keyword>
<evidence type="ECO:0000313" key="2">
    <source>
        <dbReference type="EMBL" id="MFC4387491.1"/>
    </source>
</evidence>
<reference evidence="3" key="1">
    <citation type="journal article" date="2019" name="Int. J. Syst. Evol. Microbiol.">
        <title>The Global Catalogue of Microorganisms (GCM) 10K type strain sequencing project: providing services to taxonomists for standard genome sequencing and annotation.</title>
        <authorList>
            <consortium name="The Broad Institute Genomics Platform"/>
            <consortium name="The Broad Institute Genome Sequencing Center for Infectious Disease"/>
            <person name="Wu L."/>
            <person name="Ma J."/>
        </authorList>
    </citation>
    <scope>NUCLEOTIDE SEQUENCE [LARGE SCALE GENOMIC DNA]</scope>
    <source>
        <strain evidence="3">KACC 14058</strain>
    </source>
</reference>
<evidence type="ECO:0000256" key="1">
    <source>
        <dbReference type="SAM" id="Coils"/>
    </source>
</evidence>
<name>A0ABV8VWL1_9BACI</name>
<comment type="caution">
    <text evidence="2">The sequence shown here is derived from an EMBL/GenBank/DDBJ whole genome shotgun (WGS) entry which is preliminary data.</text>
</comment>
<organism evidence="2 3">
    <name type="scientific">Gracilibacillus marinus</name>
    <dbReference type="NCBI Taxonomy" id="630535"/>
    <lineage>
        <taxon>Bacteria</taxon>
        <taxon>Bacillati</taxon>
        <taxon>Bacillota</taxon>
        <taxon>Bacilli</taxon>
        <taxon>Bacillales</taxon>
        <taxon>Bacillaceae</taxon>
        <taxon>Gracilibacillus</taxon>
    </lineage>
</organism>
<sequence>MAFTDAYTAKDKQIALHHKAEMHKYYRLFMGCLENGEFKESEIYFEHFLDLKRELNRMQREKETVDNANRDLTNKQVLARKDWF</sequence>
<dbReference type="Proteomes" id="UP001595880">
    <property type="component" value="Unassembled WGS sequence"/>
</dbReference>
<dbReference type="EMBL" id="JBHSDV010000001">
    <property type="protein sequence ID" value="MFC4387491.1"/>
    <property type="molecule type" value="Genomic_DNA"/>
</dbReference>
<proteinExistence type="predicted"/>